<accession>A0A8S1KDU8</accession>
<dbReference type="OrthoDB" id="305281at2759"/>
<organism evidence="1 2">
    <name type="scientific">Paramecium sonneborni</name>
    <dbReference type="NCBI Taxonomy" id="65129"/>
    <lineage>
        <taxon>Eukaryota</taxon>
        <taxon>Sar</taxon>
        <taxon>Alveolata</taxon>
        <taxon>Ciliophora</taxon>
        <taxon>Intramacronucleata</taxon>
        <taxon>Oligohymenophorea</taxon>
        <taxon>Peniculida</taxon>
        <taxon>Parameciidae</taxon>
        <taxon>Paramecium</taxon>
    </lineage>
</organism>
<gene>
    <name evidence="1" type="ORF">PSON_ATCC_30995.1.T0050398</name>
</gene>
<evidence type="ECO:0000313" key="2">
    <source>
        <dbReference type="Proteomes" id="UP000692954"/>
    </source>
</evidence>
<dbReference type="AlphaFoldDB" id="A0A8S1KDU8"/>
<dbReference type="Proteomes" id="UP000692954">
    <property type="component" value="Unassembled WGS sequence"/>
</dbReference>
<keyword evidence="2" id="KW-1185">Reference proteome</keyword>
<evidence type="ECO:0000313" key="1">
    <source>
        <dbReference type="EMBL" id="CAD8051166.1"/>
    </source>
</evidence>
<sequence length="251" mass="29747">MQKQNKSFFEQETCLAEIELPTELRYQFLQWTKKLEKQDKYQEKLKASLEMKNNEYFLIIEDDKDEKQSIRMNISELRQPMNKCNLLIPSPPYNEPRDIQNINCLPYKARAKIENCQKDVEDLQSQFRHLYYSKKQKPKQIVQTGSSDFEISESLSDFSLPDPFQLPHLEFREQNTSQKPQVEVDKKTLKTNLIDFLRSKGDIGASIQEIKQSYKFQNIPDKHLKEVLKSFAQTTMRASKIFYYLPSTLLN</sequence>
<name>A0A8S1KDU8_9CILI</name>
<protein>
    <submittedName>
        <fullName evidence="1">Uncharacterized protein</fullName>
    </submittedName>
</protein>
<reference evidence="1" key="1">
    <citation type="submission" date="2021-01" db="EMBL/GenBank/DDBJ databases">
        <authorList>
            <consortium name="Genoscope - CEA"/>
            <person name="William W."/>
        </authorList>
    </citation>
    <scope>NUCLEOTIDE SEQUENCE</scope>
</reference>
<dbReference type="EMBL" id="CAJJDN010000005">
    <property type="protein sequence ID" value="CAD8051166.1"/>
    <property type="molecule type" value="Genomic_DNA"/>
</dbReference>
<proteinExistence type="predicted"/>
<comment type="caution">
    <text evidence="1">The sequence shown here is derived from an EMBL/GenBank/DDBJ whole genome shotgun (WGS) entry which is preliminary data.</text>
</comment>